<dbReference type="SUPFAM" id="SSF55464">
    <property type="entry name" value="Origin of replication-binding domain, RBD-like"/>
    <property type="match status" value="1"/>
</dbReference>
<dbReference type="NCBIfam" id="NF041492">
    <property type="entry name" value="MobF"/>
    <property type="match status" value="1"/>
</dbReference>
<evidence type="ECO:0000313" key="3">
    <source>
        <dbReference type="Proteomes" id="UP000070687"/>
    </source>
</evidence>
<accession>A0A133NYR2</accession>
<gene>
    <name evidence="2" type="ORF">HMPREF3208_00537</name>
</gene>
<evidence type="ECO:0000259" key="1">
    <source>
        <dbReference type="Pfam" id="PF08751"/>
    </source>
</evidence>
<organism evidence="2 3">
    <name type="scientific">Gardnerella vaginalis</name>
    <dbReference type="NCBI Taxonomy" id="2702"/>
    <lineage>
        <taxon>Bacteria</taxon>
        <taxon>Bacillati</taxon>
        <taxon>Actinomycetota</taxon>
        <taxon>Actinomycetes</taxon>
        <taxon>Bifidobacteriales</taxon>
        <taxon>Bifidobacteriaceae</taxon>
        <taxon>Gardnerella</taxon>
    </lineage>
</organism>
<dbReference type="Pfam" id="PF08751">
    <property type="entry name" value="TrwC"/>
    <property type="match status" value="1"/>
</dbReference>
<dbReference type="AlphaFoldDB" id="A0A133NYR2"/>
<comment type="caution">
    <text evidence="2">The sequence shown here is derived from an EMBL/GenBank/DDBJ whole genome shotgun (WGS) entry which is preliminary data.</text>
</comment>
<dbReference type="EMBL" id="LRQB01000031">
    <property type="protein sequence ID" value="KXA21443.1"/>
    <property type="molecule type" value="Genomic_DNA"/>
</dbReference>
<protein>
    <submittedName>
        <fullName evidence="2">TrwC relaxase</fullName>
    </submittedName>
</protein>
<dbReference type="RefSeq" id="WP_016638057.1">
    <property type="nucleotide sequence ID" value="NZ_KQ956850.1"/>
</dbReference>
<dbReference type="PATRIC" id="fig|2702.100.peg.517"/>
<dbReference type="InterPro" id="IPR014862">
    <property type="entry name" value="TrwC"/>
</dbReference>
<proteinExistence type="predicted"/>
<dbReference type="OrthoDB" id="4524286at2"/>
<reference evidence="2 3" key="1">
    <citation type="submission" date="2016-01" db="EMBL/GenBank/DDBJ databases">
        <authorList>
            <person name="Oliw E.H."/>
        </authorList>
    </citation>
    <scope>NUCLEOTIDE SEQUENCE [LARGE SCALE GENOMIC DNA]</scope>
    <source>
        <strain evidence="2 3">PSS_7772B</strain>
    </source>
</reference>
<sequence>MSMTVKFIHAGYAQYLEHMVNDSMRAQAYSRVSGCSTHEGNPPGRWLGSGLQLVNHTSGDIVGKNELYSLIEKMENPVTGQRLIPYTSMNFLGMDAMFVAPKSFSLLWLLADESMRNDLDVLWNKALEEAIHQFEENGCYGLMGFNGIANVKLTGFAIAAYDHYTNRNGEANYHTHAVISPLSFHTNGIVVVLNQQSVLAAKEFINMYHSQILRDITRRDMGLQWEQRQSVFNPYISVWEIKQIPDKLIRATSSANSPWDC</sequence>
<name>A0A133NYR2_GARVA</name>
<feature type="domain" description="TrwC relaxase" evidence="1">
    <location>
        <begin position="12"/>
        <end position="254"/>
    </location>
</feature>
<evidence type="ECO:0000313" key="2">
    <source>
        <dbReference type="EMBL" id="KXA21443.1"/>
    </source>
</evidence>
<dbReference type="Proteomes" id="UP000070687">
    <property type="component" value="Unassembled WGS sequence"/>
</dbReference>